<protein>
    <submittedName>
        <fullName evidence="3">RNA-dependent RNA polymerase</fullName>
    </submittedName>
</protein>
<dbReference type="OrthoDB" id="6266220at2759"/>
<evidence type="ECO:0000313" key="3">
    <source>
        <dbReference type="WBParaSite" id="HDID_0000926701-mRNA-1"/>
    </source>
</evidence>
<evidence type="ECO:0000313" key="2">
    <source>
        <dbReference type="Proteomes" id="UP000274504"/>
    </source>
</evidence>
<dbReference type="WBParaSite" id="HDID_0000926701-mRNA-1">
    <property type="protein sequence ID" value="HDID_0000926701-mRNA-1"/>
    <property type="gene ID" value="HDID_0000926701"/>
</dbReference>
<proteinExistence type="predicted"/>
<reference evidence="1 2" key="2">
    <citation type="submission" date="2018-11" db="EMBL/GenBank/DDBJ databases">
        <authorList>
            <consortium name="Pathogen Informatics"/>
        </authorList>
    </citation>
    <scope>NUCLEOTIDE SEQUENCE [LARGE SCALE GENOMIC DNA]</scope>
</reference>
<accession>A0A158QFQ1</accession>
<sequence>MGQKITKGDTSKYILKVAVCGDPNVIKIYMDKRTDLSANQDGYKLLIDPVRGNGSNGIIKDMDVDLYLCVYNVRDLNTLKLLRQNILPDVQSMGKKMAIAGLGVEYRVESDPMHSSVHLIQNLGEQYNCPVSEIITSDPTQMAVGTYALYSATLPERLRNQLLSNVKTKSGVDAVTASFTSIQGTYLSDSDKWKTVSNYEPEKLERQLVILLWHVVIRRYYDFQCSRTNEYDVHCSVMTGNGLSSGPNFEKADIVLGVCDIFDYNTVEYLRNEILSLIKGPREFTAIAGMNAECRTYLRRAKASMGTCGQIVRMSTMVLSLSVFKRCMVDYNGLAGGGQAEDFYTSKIWVPGGHTNETG</sequence>
<dbReference type="EMBL" id="UYSG01011248">
    <property type="protein sequence ID" value="VDL61583.1"/>
    <property type="molecule type" value="Genomic_DNA"/>
</dbReference>
<name>A0A158QFQ1_HYMDI</name>
<reference evidence="3" key="1">
    <citation type="submission" date="2016-04" db="UniProtKB">
        <authorList>
            <consortium name="WormBaseParasite"/>
        </authorList>
    </citation>
    <scope>IDENTIFICATION</scope>
</reference>
<gene>
    <name evidence="1" type="ORF">HDID_LOCUS9265</name>
</gene>
<evidence type="ECO:0000313" key="1">
    <source>
        <dbReference type="EMBL" id="VDL61583.1"/>
    </source>
</evidence>
<organism evidence="3">
    <name type="scientific">Hymenolepis diminuta</name>
    <name type="common">Rat tapeworm</name>
    <dbReference type="NCBI Taxonomy" id="6216"/>
    <lineage>
        <taxon>Eukaryota</taxon>
        <taxon>Metazoa</taxon>
        <taxon>Spiralia</taxon>
        <taxon>Lophotrochozoa</taxon>
        <taxon>Platyhelminthes</taxon>
        <taxon>Cestoda</taxon>
        <taxon>Eucestoda</taxon>
        <taxon>Cyclophyllidea</taxon>
        <taxon>Hymenolepididae</taxon>
        <taxon>Hymenolepis</taxon>
    </lineage>
</organism>
<dbReference type="AlphaFoldDB" id="A0A158QFQ1"/>
<dbReference type="Proteomes" id="UP000274504">
    <property type="component" value="Unassembled WGS sequence"/>
</dbReference>